<dbReference type="OrthoDB" id="339900at2759"/>
<dbReference type="InterPro" id="IPR006361">
    <property type="entry name" value="Uroporphyrinogen_deCO2ase_HemE"/>
</dbReference>
<gene>
    <name evidence="16" type="ORF">Ctob_003510</name>
</gene>
<accession>A0A0M0J910</accession>
<evidence type="ECO:0000256" key="1">
    <source>
        <dbReference type="ARBA" id="ARBA00002448"/>
    </source>
</evidence>
<dbReference type="PROSITE" id="PS00906">
    <property type="entry name" value="UROD_1"/>
    <property type="match status" value="1"/>
</dbReference>
<feature type="domain" description="Uroporphyrinogen decarboxylase (URO-D)" evidence="14">
    <location>
        <begin position="77"/>
        <end position="86"/>
    </location>
</feature>
<dbReference type="AlphaFoldDB" id="A0A0M0J910"/>
<evidence type="ECO:0000256" key="5">
    <source>
        <dbReference type="ARBA" id="ARBA00011738"/>
    </source>
</evidence>
<evidence type="ECO:0000256" key="8">
    <source>
        <dbReference type="ARBA" id="ARBA00023239"/>
    </source>
</evidence>
<evidence type="ECO:0000256" key="2">
    <source>
        <dbReference type="ARBA" id="ARBA00004229"/>
    </source>
</evidence>
<comment type="function">
    <text evidence="1">Catalyzes the decarboxylation of four acetate groups of uroporphyrinogen-III to yield coproporphyrinogen-III.</text>
</comment>
<feature type="chain" id="PRO_5005601607" description="Uroporphyrinogen decarboxylase" evidence="13">
    <location>
        <begin position="20"/>
        <end position="402"/>
    </location>
</feature>
<dbReference type="CDD" id="cd00717">
    <property type="entry name" value="URO-D"/>
    <property type="match status" value="1"/>
</dbReference>
<evidence type="ECO:0000256" key="6">
    <source>
        <dbReference type="ARBA" id="ARBA00012288"/>
    </source>
</evidence>
<dbReference type="FunFam" id="3.20.20.210:FF:000006">
    <property type="entry name" value="Uroporphyrinogen decarboxylase"/>
    <property type="match status" value="1"/>
</dbReference>
<dbReference type="PROSITE" id="PS00907">
    <property type="entry name" value="UROD_2"/>
    <property type="match status" value="1"/>
</dbReference>
<dbReference type="SUPFAM" id="SSF51726">
    <property type="entry name" value="UROD/MetE-like"/>
    <property type="match status" value="1"/>
</dbReference>
<evidence type="ECO:0000256" key="11">
    <source>
        <dbReference type="RuleBase" id="RU000554"/>
    </source>
</evidence>
<sequence>MGSAKLVVLAVITLLSAPARPFGAARAPAVRMQATAASSQIIDASAAELRAAPNPPPSAEHDILLRAARGEVTERTPVWLMRQAGRYMRSFREFSTKIEFRKRSETAEIATELSLQPWKAFGTDGVIMFSDILTPLPAMGIEFDVVRGDGPVISSPLRTMADVRAMTPFQDPNTKLPFIREILGSLRKETEGAATLLGFVGAPFTLVAYSVEGEANRHCIHTKKMMTAAPEVLHAALDNVADAIGMYACHQIECGAQSIQFFESWAHHLSPAQFSIFARPYVDRAMAYVKARHPTVPLIYYANGGSSYLERQRDMQADMIALDWAVDMRVARQILGAERKVSGNVDPTILFGSEAQIREAVITNIAEAGGKGRHILGVGHGVLQGTPEASVAAFVRAAKEHS</sequence>
<evidence type="ECO:0000256" key="7">
    <source>
        <dbReference type="ARBA" id="ARBA00022793"/>
    </source>
</evidence>
<comment type="caution">
    <text evidence="16">The sequence shown here is derived from an EMBL/GenBank/DDBJ whole genome shotgun (WGS) entry which is preliminary data.</text>
</comment>
<dbReference type="GO" id="GO:0006782">
    <property type="term" value="P:protoporphyrinogen IX biosynthetic process"/>
    <property type="evidence" value="ECO:0007669"/>
    <property type="project" value="UniProtKB-UniPathway"/>
</dbReference>
<comment type="catalytic activity">
    <reaction evidence="10 11">
        <text>uroporphyrinogen III + 4 H(+) = coproporphyrinogen III + 4 CO2</text>
        <dbReference type="Rhea" id="RHEA:19865"/>
        <dbReference type="ChEBI" id="CHEBI:15378"/>
        <dbReference type="ChEBI" id="CHEBI:16526"/>
        <dbReference type="ChEBI" id="CHEBI:57308"/>
        <dbReference type="ChEBI" id="CHEBI:57309"/>
        <dbReference type="EC" id="4.1.1.37"/>
    </reaction>
</comment>
<evidence type="ECO:0000256" key="9">
    <source>
        <dbReference type="ARBA" id="ARBA00023244"/>
    </source>
</evidence>
<proteinExistence type="inferred from homology"/>
<evidence type="ECO:0000256" key="4">
    <source>
        <dbReference type="ARBA" id="ARBA00009935"/>
    </source>
</evidence>
<protein>
    <recommendedName>
        <fullName evidence="6 11">Uroporphyrinogen decarboxylase</fullName>
        <ecNumber evidence="6 11">4.1.1.37</ecNumber>
    </recommendedName>
</protein>
<dbReference type="EMBL" id="JWZX01003236">
    <property type="protein sequence ID" value="KOO22940.1"/>
    <property type="molecule type" value="Genomic_DNA"/>
</dbReference>
<dbReference type="PANTHER" id="PTHR21091:SF174">
    <property type="entry name" value="UROPORPHYRINOGEN DECARBOXYLASE"/>
    <property type="match status" value="1"/>
</dbReference>
<dbReference type="GO" id="GO:0004853">
    <property type="term" value="F:uroporphyrinogen decarboxylase activity"/>
    <property type="evidence" value="ECO:0007669"/>
    <property type="project" value="UniProtKB-EC"/>
</dbReference>
<feature type="domain" description="Uroporphyrinogen decarboxylase (URO-D)" evidence="15">
    <location>
        <begin position="197"/>
        <end position="213"/>
    </location>
</feature>
<organism evidence="16 17">
    <name type="scientific">Chrysochromulina tobinii</name>
    <dbReference type="NCBI Taxonomy" id="1460289"/>
    <lineage>
        <taxon>Eukaryota</taxon>
        <taxon>Haptista</taxon>
        <taxon>Haptophyta</taxon>
        <taxon>Prymnesiophyceae</taxon>
        <taxon>Prymnesiales</taxon>
        <taxon>Chrysochromulinaceae</taxon>
        <taxon>Chrysochromulina</taxon>
    </lineage>
</organism>
<dbReference type="InterPro" id="IPR038071">
    <property type="entry name" value="UROD/MetE-like_sf"/>
</dbReference>
<dbReference type="Pfam" id="PF01208">
    <property type="entry name" value="URO-D"/>
    <property type="match status" value="1"/>
</dbReference>
<evidence type="ECO:0000259" key="15">
    <source>
        <dbReference type="PROSITE" id="PS00907"/>
    </source>
</evidence>
<evidence type="ECO:0000313" key="16">
    <source>
        <dbReference type="EMBL" id="KOO22940.1"/>
    </source>
</evidence>
<dbReference type="NCBIfam" id="TIGR01464">
    <property type="entry name" value="hemE"/>
    <property type="match status" value="1"/>
</dbReference>
<evidence type="ECO:0000256" key="3">
    <source>
        <dbReference type="ARBA" id="ARBA00004804"/>
    </source>
</evidence>
<dbReference type="UniPathway" id="UPA00251">
    <property type="reaction ID" value="UER00321"/>
</dbReference>
<dbReference type="InterPro" id="IPR000257">
    <property type="entry name" value="Uroporphyrinogen_deCOase"/>
</dbReference>
<keyword evidence="8 11" id="KW-0456">Lyase</keyword>
<dbReference type="EC" id="4.1.1.37" evidence="6 11"/>
<name>A0A0M0J910_9EUKA</name>
<keyword evidence="7 11" id="KW-0210">Decarboxylase</keyword>
<comment type="similarity">
    <text evidence="4 12">Belongs to the uroporphyrinogen decarboxylase family.</text>
</comment>
<evidence type="ECO:0000256" key="12">
    <source>
        <dbReference type="RuleBase" id="RU004169"/>
    </source>
</evidence>
<evidence type="ECO:0000313" key="17">
    <source>
        <dbReference type="Proteomes" id="UP000037460"/>
    </source>
</evidence>
<comment type="pathway">
    <text evidence="3 11">Porphyrin-containing compound metabolism; protoporphyrin-IX biosynthesis; coproporphyrinogen-III from 5-aminolevulinate: step 4/4.</text>
</comment>
<dbReference type="Proteomes" id="UP000037460">
    <property type="component" value="Unassembled WGS sequence"/>
</dbReference>
<keyword evidence="9 11" id="KW-0627">Porphyrin biosynthesis</keyword>
<evidence type="ECO:0000259" key="14">
    <source>
        <dbReference type="PROSITE" id="PS00906"/>
    </source>
</evidence>
<comment type="subcellular location">
    <subcellularLocation>
        <location evidence="2">Plastid</location>
        <location evidence="2">Chloroplast</location>
    </subcellularLocation>
</comment>
<feature type="signal peptide" evidence="13">
    <location>
        <begin position="1"/>
        <end position="19"/>
    </location>
</feature>
<keyword evidence="17" id="KW-1185">Reference proteome</keyword>
<dbReference type="PANTHER" id="PTHR21091">
    <property type="entry name" value="METHYLTETRAHYDROFOLATE:HOMOCYSTEINE METHYLTRANSFERASE RELATED"/>
    <property type="match status" value="1"/>
</dbReference>
<evidence type="ECO:0000256" key="10">
    <source>
        <dbReference type="ARBA" id="ARBA00048033"/>
    </source>
</evidence>
<dbReference type="Gene3D" id="3.20.20.210">
    <property type="match status" value="1"/>
</dbReference>
<dbReference type="GO" id="GO:0009507">
    <property type="term" value="C:chloroplast"/>
    <property type="evidence" value="ECO:0007669"/>
    <property type="project" value="UniProtKB-SubCell"/>
</dbReference>
<reference evidence="17" key="1">
    <citation type="journal article" date="2015" name="PLoS Genet.">
        <title>Genome Sequence and Transcriptome Analyses of Chrysochromulina tobin: Metabolic Tools for Enhanced Algal Fitness in the Prominent Order Prymnesiales (Haptophyceae).</title>
        <authorList>
            <person name="Hovde B.T."/>
            <person name="Deodato C.R."/>
            <person name="Hunsperger H.M."/>
            <person name="Ryken S.A."/>
            <person name="Yost W."/>
            <person name="Jha R.K."/>
            <person name="Patterson J."/>
            <person name="Monnat R.J. Jr."/>
            <person name="Barlow S.B."/>
            <person name="Starkenburg S.R."/>
            <person name="Cattolico R.A."/>
        </authorList>
    </citation>
    <scope>NUCLEOTIDE SEQUENCE</scope>
    <source>
        <strain evidence="17">CCMP291</strain>
    </source>
</reference>
<evidence type="ECO:0000256" key="13">
    <source>
        <dbReference type="SAM" id="SignalP"/>
    </source>
</evidence>
<keyword evidence="13" id="KW-0732">Signal</keyword>
<comment type="subunit">
    <text evidence="5">Homodimer.</text>
</comment>